<keyword evidence="2 6" id="KW-0812">Transmembrane</keyword>
<organism evidence="7 8">
    <name type="scientific">Caloramator mitchellensis</name>
    <dbReference type="NCBI Taxonomy" id="908809"/>
    <lineage>
        <taxon>Bacteria</taxon>
        <taxon>Bacillati</taxon>
        <taxon>Bacillota</taxon>
        <taxon>Clostridia</taxon>
        <taxon>Eubacteriales</taxon>
        <taxon>Clostridiaceae</taxon>
        <taxon>Caloramator</taxon>
    </lineage>
</organism>
<dbReference type="PANTHER" id="PTHR30474">
    <property type="entry name" value="CELL CYCLE PROTEIN"/>
    <property type="match status" value="1"/>
</dbReference>
<feature type="transmembrane region" description="Helical" evidence="6">
    <location>
        <begin position="200"/>
        <end position="216"/>
    </location>
</feature>
<keyword evidence="4 6" id="KW-1133">Transmembrane helix</keyword>
<dbReference type="AlphaFoldDB" id="A0A0R3JU68"/>
<dbReference type="RefSeq" id="WP_057977575.1">
    <property type="nucleotide sequence ID" value="NZ_LKHP01000004.1"/>
</dbReference>
<dbReference type="PATRIC" id="fig|908809.3.peg.920"/>
<evidence type="ECO:0000256" key="4">
    <source>
        <dbReference type="ARBA" id="ARBA00022989"/>
    </source>
</evidence>
<accession>A0A0R3JU68</accession>
<feature type="transmembrane region" description="Helical" evidence="6">
    <location>
        <begin position="222"/>
        <end position="241"/>
    </location>
</feature>
<protein>
    <submittedName>
        <fullName evidence="7">Lipid II flippase FtsW</fullName>
    </submittedName>
</protein>
<feature type="transmembrane region" description="Helical" evidence="6">
    <location>
        <begin position="32"/>
        <end position="50"/>
    </location>
</feature>
<proteinExistence type="predicted"/>
<dbReference type="STRING" id="908809.ABG79_00908"/>
<sequence>MEKLEKSILHNIYFIILLLFLILSLYKGNFEIAPFVYGAFSIGLTGYGHFIVKRFFPTIDKYLYILSVFIVQFGLVMLYRLDLERALKQITWFAIGISLFIFILLFMPEIKKFEKSEIFFAIFTIVIITLPLLIGREIKGSKNWIQFGNFRFQPSELAKITMIFYLSSAIKRIESYRDVLKVSIPVILSIAIFVLEKDLGSSLMFFGIFMTMLYIGTSKLRYIFSGAFLFSIGGFMSYFLFSHVRKRVDIWLDPWRYKFGAGYQICQSLIAIASGGLFGTGLAAGHPEVIPEVYTDFIFSAISEEFGLLGAIALLMLYLLLIYRMLRTALYAKDDYSRLVAVGIASMFAFQVFVIVGGVTKMIPLTGITLPLVSYGGSSMIISFVSIGILQKISEMGNLDE</sequence>
<dbReference type="GO" id="GO:0051301">
    <property type="term" value="P:cell division"/>
    <property type="evidence" value="ECO:0007669"/>
    <property type="project" value="InterPro"/>
</dbReference>
<evidence type="ECO:0000313" key="7">
    <source>
        <dbReference type="EMBL" id="KRQ87110.1"/>
    </source>
</evidence>
<comment type="caution">
    <text evidence="7">The sequence shown here is derived from an EMBL/GenBank/DDBJ whole genome shotgun (WGS) entry which is preliminary data.</text>
</comment>
<feature type="transmembrane region" description="Helical" evidence="6">
    <location>
        <begin position="338"/>
        <end position="360"/>
    </location>
</feature>
<name>A0A0R3JU68_CALMK</name>
<evidence type="ECO:0000256" key="6">
    <source>
        <dbReference type="SAM" id="Phobius"/>
    </source>
</evidence>
<feature type="transmembrane region" description="Helical" evidence="6">
    <location>
        <begin position="306"/>
        <end position="326"/>
    </location>
</feature>
<dbReference type="InterPro" id="IPR001182">
    <property type="entry name" value="FtsW/RodA"/>
</dbReference>
<dbReference type="PANTHER" id="PTHR30474:SF3">
    <property type="entry name" value="PEPTIDOGLYCAN GLYCOSYLTRANSFERASE RODA"/>
    <property type="match status" value="1"/>
</dbReference>
<evidence type="ECO:0000256" key="1">
    <source>
        <dbReference type="ARBA" id="ARBA00004141"/>
    </source>
</evidence>
<keyword evidence="3" id="KW-0133">Cell shape</keyword>
<dbReference type="GO" id="GO:0015648">
    <property type="term" value="F:lipid-linked peptidoglycan transporter activity"/>
    <property type="evidence" value="ECO:0007669"/>
    <property type="project" value="TreeGrafter"/>
</dbReference>
<feature type="transmembrane region" description="Helical" evidence="6">
    <location>
        <begin position="7"/>
        <end position="26"/>
    </location>
</feature>
<comment type="subcellular location">
    <subcellularLocation>
        <location evidence="1">Membrane</location>
        <topology evidence="1">Multi-pass membrane protein</topology>
    </subcellularLocation>
</comment>
<feature type="transmembrane region" description="Helical" evidence="6">
    <location>
        <begin position="118"/>
        <end position="134"/>
    </location>
</feature>
<dbReference type="OrthoDB" id="9812661at2"/>
<feature type="transmembrane region" description="Helical" evidence="6">
    <location>
        <begin position="87"/>
        <end position="106"/>
    </location>
</feature>
<evidence type="ECO:0000313" key="8">
    <source>
        <dbReference type="Proteomes" id="UP000052015"/>
    </source>
</evidence>
<dbReference type="Pfam" id="PF01098">
    <property type="entry name" value="FTSW_RODA_SPOVE"/>
    <property type="match status" value="1"/>
</dbReference>
<dbReference type="Proteomes" id="UP000052015">
    <property type="component" value="Unassembled WGS sequence"/>
</dbReference>
<evidence type="ECO:0000256" key="3">
    <source>
        <dbReference type="ARBA" id="ARBA00022960"/>
    </source>
</evidence>
<dbReference type="GO" id="GO:0008360">
    <property type="term" value="P:regulation of cell shape"/>
    <property type="evidence" value="ECO:0007669"/>
    <property type="project" value="UniProtKB-KW"/>
</dbReference>
<evidence type="ECO:0000256" key="2">
    <source>
        <dbReference type="ARBA" id="ARBA00022692"/>
    </source>
</evidence>
<evidence type="ECO:0000256" key="5">
    <source>
        <dbReference type="ARBA" id="ARBA00023136"/>
    </source>
</evidence>
<gene>
    <name evidence="7" type="primary">ftsW_1</name>
    <name evidence="7" type="ORF">ABG79_00908</name>
</gene>
<feature type="transmembrane region" description="Helical" evidence="6">
    <location>
        <begin position="62"/>
        <end position="81"/>
    </location>
</feature>
<keyword evidence="5 6" id="KW-0472">Membrane</keyword>
<feature type="transmembrane region" description="Helical" evidence="6">
    <location>
        <begin position="372"/>
        <end position="390"/>
    </location>
</feature>
<reference evidence="7 8" key="1">
    <citation type="submission" date="2015-09" db="EMBL/GenBank/DDBJ databases">
        <title>Draft genome sequence of a Caloramator mitchellensis, a moderate thermophile from the Great Artesian Basin of Australia.</title>
        <authorList>
            <person name="Patel B.K."/>
        </authorList>
    </citation>
    <scope>NUCLEOTIDE SEQUENCE [LARGE SCALE GENOMIC DNA]</scope>
    <source>
        <strain evidence="7 8">VF08</strain>
    </source>
</reference>
<dbReference type="EMBL" id="LKHP01000004">
    <property type="protein sequence ID" value="KRQ87110.1"/>
    <property type="molecule type" value="Genomic_DNA"/>
</dbReference>
<feature type="transmembrane region" description="Helical" evidence="6">
    <location>
        <begin position="262"/>
        <end position="286"/>
    </location>
</feature>
<dbReference type="GO" id="GO:0005886">
    <property type="term" value="C:plasma membrane"/>
    <property type="evidence" value="ECO:0007669"/>
    <property type="project" value="TreeGrafter"/>
</dbReference>
<keyword evidence="8" id="KW-1185">Reference proteome</keyword>
<dbReference type="GO" id="GO:0032153">
    <property type="term" value="C:cell division site"/>
    <property type="evidence" value="ECO:0007669"/>
    <property type="project" value="TreeGrafter"/>
</dbReference>